<dbReference type="GeneID" id="108569816"/>
<dbReference type="Gene3D" id="2.10.25.10">
    <property type="entry name" value="Laminin"/>
    <property type="match status" value="1"/>
</dbReference>
<accession>A0ABM1NJJ8</accession>
<dbReference type="InterPro" id="IPR002919">
    <property type="entry name" value="TIL_dom"/>
</dbReference>
<feature type="domain" description="TIL" evidence="2">
    <location>
        <begin position="21"/>
        <end position="79"/>
    </location>
</feature>
<reference evidence="4" key="1">
    <citation type="submission" date="2025-08" db="UniProtKB">
        <authorList>
            <consortium name="RefSeq"/>
        </authorList>
    </citation>
    <scope>IDENTIFICATION</scope>
    <source>
        <tissue evidence="4">Whole Larva</tissue>
    </source>
</reference>
<dbReference type="SUPFAM" id="SSF57567">
    <property type="entry name" value="Serine protease inhibitors"/>
    <property type="match status" value="1"/>
</dbReference>
<dbReference type="RefSeq" id="XP_017786998.1">
    <property type="nucleotide sequence ID" value="XM_017931509.1"/>
</dbReference>
<dbReference type="Pfam" id="PF01826">
    <property type="entry name" value="TIL"/>
    <property type="match status" value="1"/>
</dbReference>
<organism evidence="3 4">
    <name type="scientific">Nicrophorus vespilloides</name>
    <name type="common">Boreal carrion beetle</name>
    <dbReference type="NCBI Taxonomy" id="110193"/>
    <lineage>
        <taxon>Eukaryota</taxon>
        <taxon>Metazoa</taxon>
        <taxon>Ecdysozoa</taxon>
        <taxon>Arthropoda</taxon>
        <taxon>Hexapoda</taxon>
        <taxon>Insecta</taxon>
        <taxon>Pterygota</taxon>
        <taxon>Neoptera</taxon>
        <taxon>Endopterygota</taxon>
        <taxon>Coleoptera</taxon>
        <taxon>Polyphaga</taxon>
        <taxon>Staphyliniformia</taxon>
        <taxon>Silphidae</taxon>
        <taxon>Nicrophorinae</taxon>
        <taxon>Nicrophorus</taxon>
    </lineage>
</organism>
<evidence type="ECO:0000313" key="3">
    <source>
        <dbReference type="Proteomes" id="UP000695000"/>
    </source>
</evidence>
<feature type="signal peptide" evidence="1">
    <location>
        <begin position="1"/>
        <end position="17"/>
    </location>
</feature>
<proteinExistence type="predicted"/>
<dbReference type="CDD" id="cd19941">
    <property type="entry name" value="TIL"/>
    <property type="match status" value="1"/>
</dbReference>
<feature type="chain" id="PRO_5045981213" evidence="1">
    <location>
        <begin position="18"/>
        <end position="79"/>
    </location>
</feature>
<evidence type="ECO:0000313" key="4">
    <source>
        <dbReference type="RefSeq" id="XP_017786998.1"/>
    </source>
</evidence>
<gene>
    <name evidence="4" type="primary">LOC108569816</name>
</gene>
<dbReference type="Proteomes" id="UP000695000">
    <property type="component" value="Unplaced"/>
</dbReference>
<dbReference type="InterPro" id="IPR036084">
    <property type="entry name" value="Ser_inhib-like_sf"/>
</dbReference>
<protein>
    <submittedName>
        <fullName evidence="4">Chymotrypsin inhibitor-like</fullName>
    </submittedName>
</protein>
<evidence type="ECO:0000259" key="2">
    <source>
        <dbReference type="Pfam" id="PF01826"/>
    </source>
</evidence>
<keyword evidence="1" id="KW-0732">Signal</keyword>
<keyword evidence="3" id="KW-1185">Reference proteome</keyword>
<evidence type="ECO:0000256" key="1">
    <source>
        <dbReference type="SAM" id="SignalP"/>
    </source>
</evidence>
<sequence length="79" mass="8506">MKYAIVFCLLLVALCYASKECGENEVFNSCGSTCIPNEPSCRPRPIADVPCPAVCSPTCDCASGYLRHHSGKCVTKENC</sequence>
<name>A0ABM1NJJ8_NICVS</name>